<name>A0A2G8S4B3_9APHY</name>
<evidence type="ECO:0000313" key="2">
    <source>
        <dbReference type="Proteomes" id="UP000230002"/>
    </source>
</evidence>
<comment type="caution">
    <text evidence="1">The sequence shown here is derived from an EMBL/GenBank/DDBJ whole genome shotgun (WGS) entry which is preliminary data.</text>
</comment>
<dbReference type="EMBL" id="AYKW01000023">
    <property type="protein sequence ID" value="PIL28567.1"/>
    <property type="molecule type" value="Genomic_DNA"/>
</dbReference>
<evidence type="ECO:0000313" key="1">
    <source>
        <dbReference type="EMBL" id="PIL28567.1"/>
    </source>
</evidence>
<sequence>MFTSNMDFTLANICEYNSHFNIHKYNPYVNIYEYKFIWGTCLRPSSSSYSHYSSSGGGLDVGQLKSSSGFYQTWNGFPERPDLATTRIATIRSRLGEAYLRMEPAAILGTKSVTIGWNHGDWYKHE</sequence>
<keyword evidence="2" id="KW-1185">Reference proteome</keyword>
<gene>
    <name evidence="1" type="ORF">GSI_08608</name>
</gene>
<dbReference type="Proteomes" id="UP000230002">
    <property type="component" value="Unassembled WGS sequence"/>
</dbReference>
<dbReference type="AlphaFoldDB" id="A0A2G8S4B3"/>
<protein>
    <submittedName>
        <fullName evidence="1">Uncharacterized protein</fullName>
    </submittedName>
</protein>
<reference evidence="1 2" key="1">
    <citation type="journal article" date="2015" name="Sci. Rep.">
        <title>Chromosome-level genome map provides insights into diverse defense mechanisms in the medicinal fungus Ganoderma sinense.</title>
        <authorList>
            <person name="Zhu Y."/>
            <person name="Xu J."/>
            <person name="Sun C."/>
            <person name="Zhou S."/>
            <person name="Xu H."/>
            <person name="Nelson D.R."/>
            <person name="Qian J."/>
            <person name="Song J."/>
            <person name="Luo H."/>
            <person name="Xiang L."/>
            <person name="Li Y."/>
            <person name="Xu Z."/>
            <person name="Ji A."/>
            <person name="Wang L."/>
            <person name="Lu S."/>
            <person name="Hayward A."/>
            <person name="Sun W."/>
            <person name="Li X."/>
            <person name="Schwartz D.C."/>
            <person name="Wang Y."/>
            <person name="Chen S."/>
        </authorList>
    </citation>
    <scope>NUCLEOTIDE SEQUENCE [LARGE SCALE GENOMIC DNA]</scope>
    <source>
        <strain evidence="1 2">ZZ0214-1</strain>
    </source>
</reference>
<organism evidence="1 2">
    <name type="scientific">Ganoderma sinense ZZ0214-1</name>
    <dbReference type="NCBI Taxonomy" id="1077348"/>
    <lineage>
        <taxon>Eukaryota</taxon>
        <taxon>Fungi</taxon>
        <taxon>Dikarya</taxon>
        <taxon>Basidiomycota</taxon>
        <taxon>Agaricomycotina</taxon>
        <taxon>Agaricomycetes</taxon>
        <taxon>Polyporales</taxon>
        <taxon>Polyporaceae</taxon>
        <taxon>Ganoderma</taxon>
    </lineage>
</organism>
<accession>A0A2G8S4B3</accession>
<proteinExistence type="predicted"/>